<evidence type="ECO:0000259" key="1">
    <source>
        <dbReference type="Pfam" id="PF02931"/>
    </source>
</evidence>
<dbReference type="GO" id="GO:0005230">
    <property type="term" value="F:extracellular ligand-gated monoatomic ion channel activity"/>
    <property type="evidence" value="ECO:0007669"/>
    <property type="project" value="InterPro"/>
</dbReference>
<dbReference type="Proteomes" id="UP000095283">
    <property type="component" value="Unplaced"/>
</dbReference>
<sequence length="260" mass="30149">MQMSNNIECSMLSSSTTSRVVLHGPASTMTLNWLSSITKGRLRPSSSSRLSSPSRNLLVKYGIKKMDHSCLFNLCTYLMKFRSFLINVKRNFCRNISCKSNLSLDSYVSERLWTPNVCFVNSKSTQVHRSPASNILLIIYPNGTVWLNYRVQVSAPCIKNIFNKMNFYNKTALIVRLNWQEWAPVTMPAPDDFRLPDFQFYNVTWGKTVNEYTAGMWDQLKVTFSRFKYIFFVTIFNDEPPKTAYSTLYSLRVPTKEECY</sequence>
<reference evidence="3" key="1">
    <citation type="submission" date="2016-11" db="UniProtKB">
        <authorList>
            <consortium name="WormBaseParasite"/>
        </authorList>
    </citation>
    <scope>IDENTIFICATION</scope>
</reference>
<dbReference type="SUPFAM" id="SSF63712">
    <property type="entry name" value="Nicotinic receptor ligand binding domain-like"/>
    <property type="match status" value="1"/>
</dbReference>
<dbReference type="InterPro" id="IPR006202">
    <property type="entry name" value="Neur_chan_lig-bd"/>
</dbReference>
<organism evidence="2 3">
    <name type="scientific">Heterorhabditis bacteriophora</name>
    <name type="common">Entomopathogenic nematode worm</name>
    <dbReference type="NCBI Taxonomy" id="37862"/>
    <lineage>
        <taxon>Eukaryota</taxon>
        <taxon>Metazoa</taxon>
        <taxon>Ecdysozoa</taxon>
        <taxon>Nematoda</taxon>
        <taxon>Chromadorea</taxon>
        <taxon>Rhabditida</taxon>
        <taxon>Rhabditina</taxon>
        <taxon>Rhabditomorpha</taxon>
        <taxon>Strongyloidea</taxon>
        <taxon>Heterorhabditidae</taxon>
        <taxon>Heterorhabditis</taxon>
    </lineage>
</organism>
<evidence type="ECO:0000313" key="3">
    <source>
        <dbReference type="WBParaSite" id="Hba_09597"/>
    </source>
</evidence>
<dbReference type="GO" id="GO:0016020">
    <property type="term" value="C:membrane"/>
    <property type="evidence" value="ECO:0007669"/>
    <property type="project" value="InterPro"/>
</dbReference>
<feature type="domain" description="Neurotransmitter-gated ion-channel ligand-binding" evidence="1">
    <location>
        <begin position="109"/>
        <end position="160"/>
    </location>
</feature>
<dbReference type="Pfam" id="PF02931">
    <property type="entry name" value="Neur_chan_LBD"/>
    <property type="match status" value="1"/>
</dbReference>
<proteinExistence type="predicted"/>
<evidence type="ECO:0000313" key="2">
    <source>
        <dbReference type="Proteomes" id="UP000095283"/>
    </source>
</evidence>
<dbReference type="AlphaFoldDB" id="A0A1I7WWK2"/>
<accession>A0A1I7WWK2</accession>
<dbReference type="InterPro" id="IPR036734">
    <property type="entry name" value="Neur_chan_lig-bd_sf"/>
</dbReference>
<dbReference type="Gene3D" id="2.70.170.10">
    <property type="entry name" value="Neurotransmitter-gated ion-channel ligand-binding domain"/>
    <property type="match status" value="1"/>
</dbReference>
<dbReference type="WBParaSite" id="Hba_09597">
    <property type="protein sequence ID" value="Hba_09597"/>
    <property type="gene ID" value="Hba_09597"/>
</dbReference>
<name>A0A1I7WWK2_HETBA</name>
<keyword evidence="2" id="KW-1185">Reference proteome</keyword>
<protein>
    <submittedName>
        <fullName evidence="3">Neur_chan_LBD domain-containing protein</fullName>
    </submittedName>
</protein>